<name>A0A0A9DIU1_ARUDO</name>
<protein>
    <submittedName>
        <fullName evidence="1">Uncharacterized protein</fullName>
    </submittedName>
</protein>
<reference evidence="1" key="1">
    <citation type="submission" date="2014-09" db="EMBL/GenBank/DDBJ databases">
        <authorList>
            <person name="Magalhaes I.L.F."/>
            <person name="Oliveira U."/>
            <person name="Santos F.R."/>
            <person name="Vidigal T.H.D.A."/>
            <person name="Brescovit A.D."/>
            <person name="Santos A.J."/>
        </authorList>
    </citation>
    <scope>NUCLEOTIDE SEQUENCE</scope>
    <source>
        <tissue evidence="1">Shoot tissue taken approximately 20 cm above the soil surface</tissue>
    </source>
</reference>
<dbReference type="AlphaFoldDB" id="A0A0A9DIU1"/>
<dbReference type="EMBL" id="GBRH01214213">
    <property type="protein sequence ID" value="JAD83682.1"/>
    <property type="molecule type" value="Transcribed_RNA"/>
</dbReference>
<evidence type="ECO:0000313" key="1">
    <source>
        <dbReference type="EMBL" id="JAD83682.1"/>
    </source>
</evidence>
<reference evidence="1" key="2">
    <citation type="journal article" date="2015" name="Data Brief">
        <title>Shoot transcriptome of the giant reed, Arundo donax.</title>
        <authorList>
            <person name="Barrero R.A."/>
            <person name="Guerrero F.D."/>
            <person name="Moolhuijzen P."/>
            <person name="Goolsby J.A."/>
            <person name="Tidwell J."/>
            <person name="Bellgard S.E."/>
            <person name="Bellgard M.I."/>
        </authorList>
    </citation>
    <scope>NUCLEOTIDE SEQUENCE</scope>
    <source>
        <tissue evidence="1">Shoot tissue taken approximately 20 cm above the soil surface</tissue>
    </source>
</reference>
<organism evidence="1">
    <name type="scientific">Arundo donax</name>
    <name type="common">Giant reed</name>
    <name type="synonym">Donax arundinaceus</name>
    <dbReference type="NCBI Taxonomy" id="35708"/>
    <lineage>
        <taxon>Eukaryota</taxon>
        <taxon>Viridiplantae</taxon>
        <taxon>Streptophyta</taxon>
        <taxon>Embryophyta</taxon>
        <taxon>Tracheophyta</taxon>
        <taxon>Spermatophyta</taxon>
        <taxon>Magnoliopsida</taxon>
        <taxon>Liliopsida</taxon>
        <taxon>Poales</taxon>
        <taxon>Poaceae</taxon>
        <taxon>PACMAD clade</taxon>
        <taxon>Arundinoideae</taxon>
        <taxon>Arundineae</taxon>
        <taxon>Arundo</taxon>
    </lineage>
</organism>
<sequence>MFHCLWTFFVPFMQPATKAIREKVKKRLAATSKLCEKKTSRMCLLFAAVHLGVGSYYKNTGWK</sequence>
<accession>A0A0A9DIU1</accession>
<proteinExistence type="predicted"/>